<keyword evidence="2 5" id="KW-0812">Transmembrane</keyword>
<protein>
    <recommendedName>
        <fullName evidence="8">Cobalt ABC transporter permease</fullName>
    </recommendedName>
</protein>
<sequence length="232" mass="26683">MIREITLYALNSKFSNIHPLEKLSAVIISLILCSFVQNKYIIIFNSCLFIILNLIAKNPIKLISKFLIISCTFFIFTAITLAISDYSKEYIILLFLKGINGALTISFLALTTSINHIVWIANKGKYTRDVGDIAKGMETFLILIEKDFNNTIKALKSRGGFNGKINSIKDFGKLCSVVMKNLVFRWKEINLGLKNRCYIGRHNYSYNFHINKKRCIYILSYLIIMISIIYMF</sequence>
<evidence type="ECO:0000256" key="1">
    <source>
        <dbReference type="ARBA" id="ARBA00004141"/>
    </source>
</evidence>
<evidence type="ECO:0000313" key="7">
    <source>
        <dbReference type="Proteomes" id="UP000430345"/>
    </source>
</evidence>
<evidence type="ECO:0000256" key="2">
    <source>
        <dbReference type="ARBA" id="ARBA00022692"/>
    </source>
</evidence>
<comment type="subcellular location">
    <subcellularLocation>
        <location evidence="1">Membrane</location>
        <topology evidence="1">Multi-pass membrane protein</topology>
    </subcellularLocation>
</comment>
<dbReference type="EMBL" id="WHJC01000028">
    <property type="protein sequence ID" value="MPQ42919.1"/>
    <property type="molecule type" value="Genomic_DNA"/>
</dbReference>
<feature type="transmembrane region" description="Helical" evidence="5">
    <location>
        <begin position="66"/>
        <end position="84"/>
    </location>
</feature>
<feature type="transmembrane region" description="Helical" evidence="5">
    <location>
        <begin position="215"/>
        <end position="231"/>
    </location>
</feature>
<keyword evidence="4 5" id="KW-0472">Membrane</keyword>
<dbReference type="GO" id="GO:0043190">
    <property type="term" value="C:ATP-binding cassette (ABC) transporter complex"/>
    <property type="evidence" value="ECO:0007669"/>
    <property type="project" value="TreeGrafter"/>
</dbReference>
<name>A0A6I1MRL5_9CLOT</name>
<dbReference type="Proteomes" id="UP000430345">
    <property type="component" value="Unassembled WGS sequence"/>
</dbReference>
<evidence type="ECO:0000256" key="5">
    <source>
        <dbReference type="SAM" id="Phobius"/>
    </source>
</evidence>
<dbReference type="OrthoDB" id="1936150at2"/>
<dbReference type="PANTHER" id="PTHR43723">
    <property type="entry name" value="COBALT TRANSPORT PROTEIN CBIQ"/>
    <property type="match status" value="1"/>
</dbReference>
<evidence type="ECO:0008006" key="8">
    <source>
        <dbReference type="Google" id="ProtNLM"/>
    </source>
</evidence>
<accession>A0A6I1MRL5</accession>
<evidence type="ECO:0000256" key="4">
    <source>
        <dbReference type="ARBA" id="ARBA00023136"/>
    </source>
</evidence>
<feature type="transmembrane region" description="Helical" evidence="5">
    <location>
        <begin position="90"/>
        <end position="110"/>
    </location>
</feature>
<dbReference type="InterPro" id="IPR052770">
    <property type="entry name" value="Cobalt_transport_CbiQ"/>
</dbReference>
<dbReference type="InterPro" id="IPR003339">
    <property type="entry name" value="ABC/ECF_trnsptr_transmembrane"/>
</dbReference>
<evidence type="ECO:0000256" key="3">
    <source>
        <dbReference type="ARBA" id="ARBA00022989"/>
    </source>
</evidence>
<keyword evidence="7" id="KW-1185">Reference proteome</keyword>
<gene>
    <name evidence="6" type="ORF">GBZ86_04005</name>
</gene>
<dbReference type="PANTHER" id="PTHR43723:SF1">
    <property type="entry name" value="COBALT TRANSPORT PROTEIN CBIQ"/>
    <property type="match status" value="1"/>
</dbReference>
<comment type="caution">
    <text evidence="6">The sequence shown here is derived from an EMBL/GenBank/DDBJ whole genome shotgun (WGS) entry which is preliminary data.</text>
</comment>
<keyword evidence="3 5" id="KW-1133">Transmembrane helix</keyword>
<dbReference type="RefSeq" id="WP_152887978.1">
    <property type="nucleotide sequence ID" value="NZ_WHJC01000028.1"/>
</dbReference>
<reference evidence="6 7" key="1">
    <citation type="submission" date="2019-10" db="EMBL/GenBank/DDBJ databases">
        <title>The Genome Sequence of Clostridium tarantellae Isolated from Fish Brain.</title>
        <authorList>
            <person name="Bano L."/>
            <person name="Kiel M."/>
            <person name="Sales G."/>
            <person name="Doxey A.C."/>
            <person name="Mansfield M.J."/>
            <person name="Schiavone M."/>
            <person name="Rossetto O."/>
            <person name="Pirazzini M."/>
            <person name="Dobrindt U."/>
            <person name="Montecucco C."/>
        </authorList>
    </citation>
    <scope>NUCLEOTIDE SEQUENCE [LARGE SCALE GENOMIC DNA]</scope>
    <source>
        <strain evidence="6 7">DSM 3997</strain>
    </source>
</reference>
<evidence type="ECO:0000313" key="6">
    <source>
        <dbReference type="EMBL" id="MPQ42919.1"/>
    </source>
</evidence>
<feature type="transmembrane region" description="Helical" evidence="5">
    <location>
        <begin position="23"/>
        <end position="54"/>
    </location>
</feature>
<dbReference type="CDD" id="cd16914">
    <property type="entry name" value="EcfT"/>
    <property type="match status" value="1"/>
</dbReference>
<dbReference type="AlphaFoldDB" id="A0A6I1MRL5"/>
<proteinExistence type="predicted"/>
<dbReference type="Pfam" id="PF02361">
    <property type="entry name" value="CbiQ"/>
    <property type="match status" value="1"/>
</dbReference>
<organism evidence="6 7">
    <name type="scientific">Clostridium tarantellae</name>
    <dbReference type="NCBI Taxonomy" id="39493"/>
    <lineage>
        <taxon>Bacteria</taxon>
        <taxon>Bacillati</taxon>
        <taxon>Bacillota</taxon>
        <taxon>Clostridia</taxon>
        <taxon>Eubacteriales</taxon>
        <taxon>Clostridiaceae</taxon>
        <taxon>Clostridium</taxon>
    </lineage>
</organism>
<dbReference type="GO" id="GO:0006824">
    <property type="term" value="P:cobalt ion transport"/>
    <property type="evidence" value="ECO:0007669"/>
    <property type="project" value="TreeGrafter"/>
</dbReference>